<evidence type="ECO:0000313" key="3">
    <source>
        <dbReference type="Proteomes" id="UP000177325"/>
    </source>
</evidence>
<comment type="caution">
    <text evidence="2">The sequence shown here is derived from an EMBL/GenBank/DDBJ whole genome shotgun (WGS) entry which is preliminary data.</text>
</comment>
<dbReference type="Gene3D" id="3.40.50.2000">
    <property type="entry name" value="Glycogen Phosphorylase B"/>
    <property type="match status" value="2"/>
</dbReference>
<evidence type="ECO:0000313" key="2">
    <source>
        <dbReference type="EMBL" id="OGG85351.1"/>
    </source>
</evidence>
<proteinExistence type="predicted"/>
<feature type="domain" description="Glycosyl transferase family 1" evidence="1">
    <location>
        <begin position="221"/>
        <end position="335"/>
    </location>
</feature>
<dbReference type="Pfam" id="PF00534">
    <property type="entry name" value="Glycos_transf_1"/>
    <property type="match status" value="1"/>
</dbReference>
<dbReference type="Proteomes" id="UP000177325">
    <property type="component" value="Unassembled WGS sequence"/>
</dbReference>
<dbReference type="InterPro" id="IPR001296">
    <property type="entry name" value="Glyco_trans_1"/>
</dbReference>
<dbReference type="STRING" id="1798525.A3G90_04860"/>
<dbReference type="SUPFAM" id="SSF53756">
    <property type="entry name" value="UDP-Glycosyltransferase/glycogen phosphorylase"/>
    <property type="match status" value="1"/>
</dbReference>
<gene>
    <name evidence="2" type="ORF">A3G90_04860</name>
</gene>
<dbReference type="GO" id="GO:0016757">
    <property type="term" value="F:glycosyltransferase activity"/>
    <property type="evidence" value="ECO:0007669"/>
    <property type="project" value="InterPro"/>
</dbReference>
<reference evidence="2 3" key="1">
    <citation type="journal article" date="2016" name="Nat. Commun.">
        <title>Thousands of microbial genomes shed light on interconnected biogeochemical processes in an aquifer system.</title>
        <authorList>
            <person name="Anantharaman K."/>
            <person name="Brown C.T."/>
            <person name="Hug L.A."/>
            <person name="Sharon I."/>
            <person name="Castelle C.J."/>
            <person name="Probst A.J."/>
            <person name="Thomas B.C."/>
            <person name="Singh A."/>
            <person name="Wilkins M.J."/>
            <person name="Karaoz U."/>
            <person name="Brodie E.L."/>
            <person name="Williams K.H."/>
            <person name="Hubbard S.S."/>
            <person name="Banfield J.F."/>
        </authorList>
    </citation>
    <scope>NUCLEOTIDE SEQUENCE [LARGE SCALE GENOMIC DNA]</scope>
</reference>
<evidence type="ECO:0000259" key="1">
    <source>
        <dbReference type="Pfam" id="PF00534"/>
    </source>
</evidence>
<dbReference type="EMBL" id="MFMM01000001">
    <property type="protein sequence ID" value="OGG85351.1"/>
    <property type="molecule type" value="Genomic_DNA"/>
</dbReference>
<accession>A0A1F6FHM4</accession>
<name>A0A1F6FHM4_9BACT</name>
<dbReference type="CDD" id="cd03801">
    <property type="entry name" value="GT4_PimA-like"/>
    <property type="match status" value="1"/>
</dbReference>
<dbReference type="AlphaFoldDB" id="A0A1F6FHM4"/>
<sequence>MSLIQTINSRLKNDSRLYWWIRECYVSLYIRLKELSDTPTPTKRKRVLFYHINSLGHAGTEKFIQILAKYLDKNTHEVFYLYPENKKGEPGYKERYEYVEKSGVKMLPFLYEEVSNTPPYFVSKMNPNLQALISGLGIDVFVTAGAGHADFPFSGIKNVPIILLNIFGQPNLQKNIAFHLCISKEVAKKIELIVPQNKIKVFPVPSEGPIPEAISLGASLREKFNIDKNHTVFGRIGRSDNGIHDTIGIEAFKIALKQRNDIHYLIMSAPSDLIEQVTKENIPNVHFVQPSSEESDIWAFHAAIDVLAHFRKDGESFGLNIVESMLSGKPIVTHKSHIWNAHLEYLDESFSRVANKDDVLTYAEYLLEFADLKDKGLLADMGLKAQIKSEKLFHISNLIKEFENLIKQATSKNA</sequence>
<organism evidence="2 3">
    <name type="scientific">Candidatus Kaiserbacteria bacterium RIFCSPLOWO2_12_FULL_45_26</name>
    <dbReference type="NCBI Taxonomy" id="1798525"/>
    <lineage>
        <taxon>Bacteria</taxon>
        <taxon>Candidatus Kaiseribacteriota</taxon>
    </lineage>
</organism>
<dbReference type="PANTHER" id="PTHR12526">
    <property type="entry name" value="GLYCOSYLTRANSFERASE"/>
    <property type="match status" value="1"/>
</dbReference>
<protein>
    <recommendedName>
        <fullName evidence="1">Glycosyl transferase family 1 domain-containing protein</fullName>
    </recommendedName>
</protein>